<name>A0A918DGC1_9ALTE</name>
<reference evidence="3" key="2">
    <citation type="submission" date="2020-09" db="EMBL/GenBank/DDBJ databases">
        <authorList>
            <person name="Sun Q."/>
            <person name="Zhou Y."/>
        </authorList>
    </citation>
    <scope>NUCLEOTIDE SEQUENCE</scope>
    <source>
        <strain evidence="3">CGMCC 1.7086</strain>
    </source>
</reference>
<comment type="caution">
    <text evidence="3">The sequence shown here is derived from an EMBL/GenBank/DDBJ whole genome shotgun (WGS) entry which is preliminary data.</text>
</comment>
<dbReference type="Proteomes" id="UP000606935">
    <property type="component" value="Unassembled WGS sequence"/>
</dbReference>
<keyword evidence="1" id="KW-0812">Transmembrane</keyword>
<feature type="transmembrane region" description="Helical" evidence="1">
    <location>
        <begin position="7"/>
        <end position="28"/>
    </location>
</feature>
<evidence type="ECO:0000313" key="3">
    <source>
        <dbReference type="EMBL" id="GGO65096.1"/>
    </source>
</evidence>
<evidence type="ECO:0000256" key="1">
    <source>
        <dbReference type="SAM" id="Phobius"/>
    </source>
</evidence>
<proteinExistence type="predicted"/>
<feature type="domain" description="TadE-like" evidence="2">
    <location>
        <begin position="7"/>
        <end position="49"/>
    </location>
</feature>
<keyword evidence="4" id="KW-1185">Reference proteome</keyword>
<organism evidence="3 4">
    <name type="scientific">Bowmanella pacifica</name>
    <dbReference type="NCBI Taxonomy" id="502051"/>
    <lineage>
        <taxon>Bacteria</taxon>
        <taxon>Pseudomonadati</taxon>
        <taxon>Pseudomonadota</taxon>
        <taxon>Gammaproteobacteria</taxon>
        <taxon>Alteromonadales</taxon>
        <taxon>Alteromonadaceae</taxon>
        <taxon>Bowmanella</taxon>
    </lineage>
</organism>
<reference evidence="3" key="1">
    <citation type="journal article" date="2014" name="Int. J. Syst. Evol. Microbiol.">
        <title>Complete genome sequence of Corynebacterium casei LMG S-19264T (=DSM 44701T), isolated from a smear-ripened cheese.</title>
        <authorList>
            <consortium name="US DOE Joint Genome Institute (JGI-PGF)"/>
            <person name="Walter F."/>
            <person name="Albersmeier A."/>
            <person name="Kalinowski J."/>
            <person name="Ruckert C."/>
        </authorList>
    </citation>
    <scope>NUCLEOTIDE SEQUENCE</scope>
    <source>
        <strain evidence="3">CGMCC 1.7086</strain>
    </source>
</reference>
<dbReference type="EMBL" id="BMLS01000001">
    <property type="protein sequence ID" value="GGO65096.1"/>
    <property type="molecule type" value="Genomic_DNA"/>
</dbReference>
<sequence length="156" mass="17301">MMKHQQGVYSVEFALVGTVFFITLFSVLEVGRLFFTWNVLAEASRRTARLAVVCDLDRDAMQPHADMLAAAAFDNQPLVPNLSAANLKIQYLNFDGSQASKFSEIRLVRAEIINYSFDLLIPGLSIQLNSPSFSATLPRESLGVTRYGYTQCQATA</sequence>
<evidence type="ECO:0000313" key="4">
    <source>
        <dbReference type="Proteomes" id="UP000606935"/>
    </source>
</evidence>
<keyword evidence="1" id="KW-0472">Membrane</keyword>
<gene>
    <name evidence="3" type="ORF">GCM10010982_06080</name>
</gene>
<keyword evidence="1" id="KW-1133">Transmembrane helix</keyword>
<dbReference type="InterPro" id="IPR012495">
    <property type="entry name" value="TadE-like_dom"/>
</dbReference>
<evidence type="ECO:0000259" key="2">
    <source>
        <dbReference type="Pfam" id="PF07811"/>
    </source>
</evidence>
<accession>A0A918DGC1</accession>
<dbReference type="Pfam" id="PF07811">
    <property type="entry name" value="TadE"/>
    <property type="match status" value="1"/>
</dbReference>
<protein>
    <recommendedName>
        <fullName evidence="2">TadE-like domain-containing protein</fullName>
    </recommendedName>
</protein>
<dbReference type="AlphaFoldDB" id="A0A918DGC1"/>